<evidence type="ECO:0000313" key="2">
    <source>
        <dbReference type="EMBL" id="MBR0682932.1"/>
    </source>
</evidence>
<dbReference type="AlphaFoldDB" id="A0A9X9XGU6"/>
<sequence length="439" mass="48429">MFLVCQFGLADFRGMLDFPPAWRWPSWSSSGEGQFLRSIGPLRSRRSLEAAEARRRASYGGATAAGGAGASYFIPEAFFVDAHRRLGVPQQALDGAHVRSRFARLFRSGQCLRLQFGIDMWGMEEALADEARFRTMIDLLGQAAVRRRMVAQRHPHHPRKPWRFATTDLPLARIVAEFPQFYLASTVRAATQPKPAKLPPYIARLDPILLFLFDSPRLPAWCAGHRIVAPGPDSPFEIAALLHPLSRAGGRPAQVLLVSRPPGVDAALRRRVRGQLLHIPADLQSFWLLLERAQRQGGLQGADPGRIEELRAEARRRAESLGDRSRTFLQDAFPGAEAAVRTAAQHLTAERQAEIQQLLDGLSVTALFRANVPALEGMFGAARIDQVTIVTNPTGQVEVNNARTIEKVEKKFQATSEHGRAVAAETYTEEAPAKPPGSP</sequence>
<reference evidence="2" key="2">
    <citation type="journal article" date="2021" name="Syst. Appl. Microbiol.">
        <title>Roseomonas hellenica sp. nov., isolated from roots of wild-growing Alkanna tinctoria.</title>
        <authorList>
            <person name="Rat A."/>
            <person name="Naranjo H.D."/>
            <person name="Lebbe L."/>
            <person name="Cnockaert M."/>
            <person name="Krigas N."/>
            <person name="Grigoriadou K."/>
            <person name="Maloupa E."/>
            <person name="Willems A."/>
        </authorList>
    </citation>
    <scope>NUCLEOTIDE SEQUENCE</scope>
    <source>
        <strain evidence="2">LMG 31228</strain>
    </source>
</reference>
<dbReference type="RefSeq" id="WP_211848468.1">
    <property type="nucleotide sequence ID" value="NZ_JAAEDL010000024.1"/>
</dbReference>
<dbReference type="EMBL" id="JAAEDL010000024">
    <property type="protein sequence ID" value="MBR0682932.1"/>
    <property type="molecule type" value="Genomic_DNA"/>
</dbReference>
<feature type="region of interest" description="Disordered" evidence="1">
    <location>
        <begin position="415"/>
        <end position="439"/>
    </location>
</feature>
<evidence type="ECO:0000256" key="1">
    <source>
        <dbReference type="SAM" id="MobiDB-lite"/>
    </source>
</evidence>
<keyword evidence="3" id="KW-1185">Reference proteome</keyword>
<comment type="caution">
    <text evidence="2">The sequence shown here is derived from an EMBL/GenBank/DDBJ whole genome shotgun (WGS) entry which is preliminary data.</text>
</comment>
<protein>
    <submittedName>
        <fullName evidence="2">Uncharacterized protein</fullName>
    </submittedName>
</protein>
<reference evidence="2" key="1">
    <citation type="submission" date="2020-01" db="EMBL/GenBank/DDBJ databases">
        <authorList>
            <person name="Rat A."/>
        </authorList>
    </citation>
    <scope>NUCLEOTIDE SEQUENCE</scope>
    <source>
        <strain evidence="2">LMG 31228</strain>
    </source>
</reference>
<proteinExistence type="predicted"/>
<name>A0A9X9XGU6_9PROT</name>
<organism evidence="2 3">
    <name type="scientific">Neoroseomonas eburnea</name>
    <dbReference type="NCBI Taxonomy" id="1346889"/>
    <lineage>
        <taxon>Bacteria</taxon>
        <taxon>Pseudomonadati</taxon>
        <taxon>Pseudomonadota</taxon>
        <taxon>Alphaproteobacteria</taxon>
        <taxon>Acetobacterales</taxon>
        <taxon>Acetobacteraceae</taxon>
        <taxon>Neoroseomonas</taxon>
    </lineage>
</organism>
<gene>
    <name evidence="2" type="ORF">GXW74_20745</name>
</gene>
<accession>A0A9X9XGU6</accession>
<dbReference type="Proteomes" id="UP001138709">
    <property type="component" value="Unassembled WGS sequence"/>
</dbReference>
<evidence type="ECO:0000313" key="3">
    <source>
        <dbReference type="Proteomes" id="UP001138709"/>
    </source>
</evidence>